<evidence type="ECO:0000256" key="6">
    <source>
        <dbReference type="ARBA" id="ARBA00022491"/>
    </source>
</evidence>
<comment type="caution">
    <text evidence="17">The sequence shown here is derived from an EMBL/GenBank/DDBJ whole genome shotgun (WGS) entry which is preliminary data.</text>
</comment>
<evidence type="ECO:0000256" key="3">
    <source>
        <dbReference type="ARBA" id="ARBA00011738"/>
    </source>
</evidence>
<feature type="region of interest" description="Disordered" evidence="15">
    <location>
        <begin position="218"/>
        <end position="239"/>
    </location>
</feature>
<dbReference type="Proteomes" id="UP000569092">
    <property type="component" value="Unassembled WGS sequence"/>
</dbReference>
<dbReference type="PROSITE" id="PS50944">
    <property type="entry name" value="HTH_DTXR"/>
    <property type="match status" value="1"/>
</dbReference>
<dbReference type="SMART" id="SM00899">
    <property type="entry name" value="FeoA"/>
    <property type="match status" value="1"/>
</dbReference>
<evidence type="ECO:0000313" key="17">
    <source>
        <dbReference type="EMBL" id="MBB5342264.1"/>
    </source>
</evidence>
<dbReference type="SMART" id="SM00529">
    <property type="entry name" value="HTH_DTXR"/>
    <property type="match status" value="1"/>
</dbReference>
<organism evidence="17 18">
    <name type="scientific">Tunturiibacter lichenicola</name>
    <dbReference type="NCBI Taxonomy" id="2051959"/>
    <lineage>
        <taxon>Bacteria</taxon>
        <taxon>Pseudomonadati</taxon>
        <taxon>Acidobacteriota</taxon>
        <taxon>Terriglobia</taxon>
        <taxon>Terriglobales</taxon>
        <taxon>Acidobacteriaceae</taxon>
        <taxon>Tunturiibacter</taxon>
    </lineage>
</organism>
<dbReference type="InterPro" id="IPR007167">
    <property type="entry name" value="Fe-transptr_FeoA-like"/>
</dbReference>
<reference evidence="17 18" key="1">
    <citation type="submission" date="2020-08" db="EMBL/GenBank/DDBJ databases">
        <title>Genomic Encyclopedia of Type Strains, Phase IV (KMG-V): Genome sequencing to study the core and pangenomes of soil and plant-associated prokaryotes.</title>
        <authorList>
            <person name="Whitman W."/>
        </authorList>
    </citation>
    <scope>NUCLEOTIDE SEQUENCE [LARGE SCALE GENOMIC DNA]</scope>
    <source>
        <strain evidence="17 18">M8US30</strain>
    </source>
</reference>
<gene>
    <name evidence="17" type="ORF">HDF10_000214</name>
</gene>
<dbReference type="InterPro" id="IPR036390">
    <property type="entry name" value="WH_DNA-bd_sf"/>
</dbReference>
<keyword evidence="5" id="KW-0963">Cytoplasm</keyword>
<evidence type="ECO:0000256" key="8">
    <source>
        <dbReference type="ARBA" id="ARBA00023015"/>
    </source>
</evidence>
<keyword evidence="8" id="KW-0805">Transcription regulation</keyword>
<dbReference type="EMBL" id="JACHDZ010000001">
    <property type="protein sequence ID" value="MBB5342264.1"/>
    <property type="molecule type" value="Genomic_DNA"/>
</dbReference>
<dbReference type="InterPro" id="IPR036388">
    <property type="entry name" value="WH-like_DNA-bd_sf"/>
</dbReference>
<dbReference type="InterPro" id="IPR022689">
    <property type="entry name" value="Iron_dep_repressor"/>
</dbReference>
<keyword evidence="6" id="KW-0678">Repressor</keyword>
<evidence type="ECO:0000256" key="7">
    <source>
        <dbReference type="ARBA" id="ARBA00023004"/>
    </source>
</evidence>
<evidence type="ECO:0000256" key="13">
    <source>
        <dbReference type="ARBA" id="ARBA00025185"/>
    </source>
</evidence>
<evidence type="ECO:0000256" key="15">
    <source>
        <dbReference type="SAM" id="MobiDB-lite"/>
    </source>
</evidence>
<dbReference type="Pfam" id="PF01325">
    <property type="entry name" value="Fe_dep_repress"/>
    <property type="match status" value="1"/>
</dbReference>
<dbReference type="PANTHER" id="PTHR33238:SF11">
    <property type="entry name" value="TRANSCRIPTIONAL REGULATOR MNTR"/>
    <property type="match status" value="1"/>
</dbReference>
<evidence type="ECO:0000256" key="4">
    <source>
        <dbReference type="ARBA" id="ARBA00022386"/>
    </source>
</evidence>
<keyword evidence="7" id="KW-0408">Iron</keyword>
<protein>
    <recommendedName>
        <fullName evidence="4">Transcriptional regulator MntR</fullName>
    </recommendedName>
    <alternativeName>
        <fullName evidence="14">Manganese transport regulator</fullName>
    </alternativeName>
</protein>
<dbReference type="GO" id="GO:0046914">
    <property type="term" value="F:transition metal ion binding"/>
    <property type="evidence" value="ECO:0007669"/>
    <property type="project" value="InterPro"/>
</dbReference>
<dbReference type="InterPro" id="IPR036421">
    <property type="entry name" value="Fe_dep_repressor_sf"/>
</dbReference>
<dbReference type="InterPro" id="IPR008988">
    <property type="entry name" value="Transcriptional_repressor_C"/>
</dbReference>
<evidence type="ECO:0000256" key="2">
    <source>
        <dbReference type="ARBA" id="ARBA00007871"/>
    </source>
</evidence>
<dbReference type="SUPFAM" id="SSF50037">
    <property type="entry name" value="C-terminal domain of transcriptional repressors"/>
    <property type="match status" value="1"/>
</dbReference>
<comment type="function">
    <text evidence="13">In the presence of manganese, represses expression of mntH and mntS. Up-regulates expression of mntP.</text>
</comment>
<dbReference type="SUPFAM" id="SSF47979">
    <property type="entry name" value="Iron-dependent repressor protein, dimerization domain"/>
    <property type="match status" value="1"/>
</dbReference>
<name>A0A7W8J414_9BACT</name>
<evidence type="ECO:0000313" key="18">
    <source>
        <dbReference type="Proteomes" id="UP000569092"/>
    </source>
</evidence>
<dbReference type="Gene3D" id="2.30.30.90">
    <property type="match status" value="1"/>
</dbReference>
<keyword evidence="11" id="KW-0804">Transcription</keyword>
<dbReference type="GO" id="GO:0005737">
    <property type="term" value="C:cytoplasm"/>
    <property type="evidence" value="ECO:0007669"/>
    <property type="project" value="UniProtKB-SubCell"/>
</dbReference>
<dbReference type="Pfam" id="PF02742">
    <property type="entry name" value="Fe_dep_repr_C"/>
    <property type="match status" value="1"/>
</dbReference>
<dbReference type="Pfam" id="PF04023">
    <property type="entry name" value="FeoA"/>
    <property type="match status" value="1"/>
</dbReference>
<proteinExistence type="inferred from homology"/>
<comment type="similarity">
    <text evidence="2">Belongs to the DtxR/MntR family.</text>
</comment>
<dbReference type="AlphaFoldDB" id="A0A7W8J414"/>
<evidence type="ECO:0000256" key="9">
    <source>
        <dbReference type="ARBA" id="ARBA00023125"/>
    </source>
</evidence>
<dbReference type="GO" id="GO:0003700">
    <property type="term" value="F:DNA-binding transcription factor activity"/>
    <property type="evidence" value="ECO:0007669"/>
    <property type="project" value="InterPro"/>
</dbReference>
<dbReference type="InterPro" id="IPR038157">
    <property type="entry name" value="FeoA_core_dom"/>
</dbReference>
<accession>A0A7W8J414</accession>
<dbReference type="InterPro" id="IPR001367">
    <property type="entry name" value="Fe_dep_repressor"/>
</dbReference>
<comment type="subunit">
    <text evidence="3">Homodimer.</text>
</comment>
<evidence type="ECO:0000256" key="1">
    <source>
        <dbReference type="ARBA" id="ARBA00004496"/>
    </source>
</evidence>
<evidence type="ECO:0000256" key="14">
    <source>
        <dbReference type="ARBA" id="ARBA00032593"/>
    </source>
</evidence>
<dbReference type="InterPro" id="IPR050536">
    <property type="entry name" value="DtxR_MntR_Metal-Reg"/>
</dbReference>
<dbReference type="PANTHER" id="PTHR33238">
    <property type="entry name" value="IRON (METAL) DEPENDENT REPRESSOR, DTXR FAMILY"/>
    <property type="match status" value="1"/>
</dbReference>
<dbReference type="Gene3D" id="1.10.10.10">
    <property type="entry name" value="Winged helix-like DNA-binding domain superfamily/Winged helix DNA-binding domain"/>
    <property type="match status" value="1"/>
</dbReference>
<evidence type="ECO:0000256" key="10">
    <source>
        <dbReference type="ARBA" id="ARBA00023159"/>
    </source>
</evidence>
<dbReference type="GO" id="GO:0003677">
    <property type="term" value="F:DNA binding"/>
    <property type="evidence" value="ECO:0007669"/>
    <property type="project" value="UniProtKB-KW"/>
</dbReference>
<dbReference type="InterPro" id="IPR022687">
    <property type="entry name" value="HTH_DTXR"/>
</dbReference>
<sequence>MSQEITVSKEDYLKAIIEAESEGHTVIAALLAQWLEVSAPAVTKAVKRLREDGYIEAGREGALKLTTKGREAAHRTALRHHLVERMLSEMFGMEWHQIHTEAERLEHAISPAFEAKLIEKLGEEGDCPHGNKVLPETPAQIKRRGLVALSEATENTDYVVASLYERDSGLLEFLHELGIGPKVAVRVQRRNYDNTMQIKTPNGSVTLGQSAAIRVWVRPSPGSGTRLGTADEPRRRKKT</sequence>
<keyword evidence="10" id="KW-0010">Activator</keyword>
<feature type="compositionally biased region" description="Basic and acidic residues" evidence="15">
    <location>
        <begin position="229"/>
        <end position="239"/>
    </location>
</feature>
<evidence type="ECO:0000256" key="11">
    <source>
        <dbReference type="ARBA" id="ARBA00023163"/>
    </source>
</evidence>
<dbReference type="GO" id="GO:0046983">
    <property type="term" value="F:protein dimerization activity"/>
    <property type="evidence" value="ECO:0007669"/>
    <property type="project" value="InterPro"/>
</dbReference>
<keyword evidence="12" id="KW-0464">Manganese</keyword>
<dbReference type="SUPFAM" id="SSF46785">
    <property type="entry name" value="Winged helix' DNA-binding domain"/>
    <property type="match status" value="1"/>
</dbReference>
<feature type="domain" description="HTH dtxR-type" evidence="16">
    <location>
        <begin position="1"/>
        <end position="66"/>
    </location>
</feature>
<evidence type="ECO:0000259" key="16">
    <source>
        <dbReference type="PROSITE" id="PS50944"/>
    </source>
</evidence>
<comment type="subcellular location">
    <subcellularLocation>
        <location evidence="1">Cytoplasm</location>
    </subcellularLocation>
</comment>
<keyword evidence="9" id="KW-0238">DNA-binding</keyword>
<evidence type="ECO:0000256" key="5">
    <source>
        <dbReference type="ARBA" id="ARBA00022490"/>
    </source>
</evidence>
<evidence type="ECO:0000256" key="12">
    <source>
        <dbReference type="ARBA" id="ARBA00023211"/>
    </source>
</evidence>